<reference evidence="3" key="5">
    <citation type="journal article" date="2021" name="G3 (Bethesda)">
        <title>Aegilops tauschii genome assembly Aet v5.0 features greater sequence contiguity and improved annotation.</title>
        <authorList>
            <person name="Wang L."/>
            <person name="Zhu T."/>
            <person name="Rodriguez J.C."/>
            <person name="Deal K.R."/>
            <person name="Dubcovsky J."/>
            <person name="McGuire P.E."/>
            <person name="Lux T."/>
            <person name="Spannagl M."/>
            <person name="Mayer K.F.X."/>
            <person name="Baldrich P."/>
            <person name="Meyers B.C."/>
            <person name="Huo N."/>
            <person name="Gu Y.Q."/>
            <person name="Zhou H."/>
            <person name="Devos K.M."/>
            <person name="Bennetzen J.L."/>
            <person name="Unver T."/>
            <person name="Budak H."/>
            <person name="Gulick P.J."/>
            <person name="Galiba G."/>
            <person name="Kalapos B."/>
            <person name="Nelson D.R."/>
            <person name="Li P."/>
            <person name="You F.M."/>
            <person name="Luo M.C."/>
            <person name="Dvorak J."/>
        </authorList>
    </citation>
    <scope>NUCLEOTIDE SEQUENCE [LARGE SCALE GENOMIC DNA]</scope>
    <source>
        <strain evidence="3">cv. AL8/78</strain>
    </source>
</reference>
<dbReference type="Pfam" id="PF12442">
    <property type="entry name" value="DUF3681"/>
    <property type="match status" value="1"/>
</dbReference>
<reference evidence="3" key="4">
    <citation type="submission" date="2019-03" db="UniProtKB">
        <authorList>
            <consortium name="EnsemblPlants"/>
        </authorList>
    </citation>
    <scope>IDENTIFICATION</scope>
</reference>
<keyword evidence="2" id="KW-0812">Transmembrane</keyword>
<dbReference type="PANTHER" id="PTHR33530:SF9">
    <property type="entry name" value="OS01G0184600 PROTEIN"/>
    <property type="match status" value="1"/>
</dbReference>
<reference evidence="4" key="2">
    <citation type="journal article" date="2017" name="Nat. Plants">
        <title>The Aegilops tauschii genome reveals multiple impacts of transposons.</title>
        <authorList>
            <person name="Zhao G."/>
            <person name="Zou C."/>
            <person name="Li K."/>
            <person name="Wang K."/>
            <person name="Li T."/>
            <person name="Gao L."/>
            <person name="Zhang X."/>
            <person name="Wang H."/>
            <person name="Yang Z."/>
            <person name="Liu X."/>
            <person name="Jiang W."/>
            <person name="Mao L."/>
            <person name="Kong X."/>
            <person name="Jiao Y."/>
            <person name="Jia J."/>
        </authorList>
    </citation>
    <scope>NUCLEOTIDE SEQUENCE [LARGE SCALE GENOMIC DNA]</scope>
    <source>
        <strain evidence="4">cv. AL8/78</strain>
    </source>
</reference>
<dbReference type="Gramene" id="AET2Gv20989200.1">
    <property type="protein sequence ID" value="AET2Gv20989200.1"/>
    <property type="gene ID" value="AET2Gv20989200"/>
</dbReference>
<name>A0A453CWM0_AEGTS</name>
<reference evidence="3" key="3">
    <citation type="journal article" date="2017" name="Nature">
        <title>Genome sequence of the progenitor of the wheat D genome Aegilops tauschii.</title>
        <authorList>
            <person name="Luo M.C."/>
            <person name="Gu Y.Q."/>
            <person name="Puiu D."/>
            <person name="Wang H."/>
            <person name="Twardziok S.O."/>
            <person name="Deal K.R."/>
            <person name="Huo N."/>
            <person name="Zhu T."/>
            <person name="Wang L."/>
            <person name="Wang Y."/>
            <person name="McGuire P.E."/>
            <person name="Liu S."/>
            <person name="Long H."/>
            <person name="Ramasamy R.K."/>
            <person name="Rodriguez J.C."/>
            <person name="Van S.L."/>
            <person name="Yuan L."/>
            <person name="Wang Z."/>
            <person name="Xia Z."/>
            <person name="Xiao L."/>
            <person name="Anderson O.D."/>
            <person name="Ouyang S."/>
            <person name="Liang Y."/>
            <person name="Zimin A.V."/>
            <person name="Pertea G."/>
            <person name="Qi P."/>
            <person name="Bennetzen J.L."/>
            <person name="Dai X."/>
            <person name="Dawson M.W."/>
            <person name="Muller H.G."/>
            <person name="Kugler K."/>
            <person name="Rivarola-Duarte L."/>
            <person name="Spannagl M."/>
            <person name="Mayer K.F.X."/>
            <person name="Lu F.H."/>
            <person name="Bevan M.W."/>
            <person name="Leroy P."/>
            <person name="Li P."/>
            <person name="You F.M."/>
            <person name="Sun Q."/>
            <person name="Liu Z."/>
            <person name="Lyons E."/>
            <person name="Wicker T."/>
            <person name="Salzberg S.L."/>
            <person name="Devos K.M."/>
            <person name="Dvorak J."/>
        </authorList>
    </citation>
    <scope>NUCLEOTIDE SEQUENCE [LARGE SCALE GENOMIC DNA]</scope>
    <source>
        <strain evidence="3">cv. AL8/78</strain>
    </source>
</reference>
<feature type="compositionally biased region" description="Polar residues" evidence="1">
    <location>
        <begin position="1"/>
        <end position="18"/>
    </location>
</feature>
<dbReference type="EnsemblPlants" id="AET2Gv20989200.1">
    <property type="protein sequence ID" value="AET2Gv20989200.1"/>
    <property type="gene ID" value="AET2Gv20989200"/>
</dbReference>
<proteinExistence type="predicted"/>
<protein>
    <submittedName>
        <fullName evidence="3">Uncharacterized protein</fullName>
    </submittedName>
</protein>
<dbReference type="AlphaFoldDB" id="A0A453CWM0"/>
<evidence type="ECO:0000313" key="4">
    <source>
        <dbReference type="Proteomes" id="UP000015105"/>
    </source>
</evidence>
<feature type="transmembrane region" description="Helical" evidence="2">
    <location>
        <begin position="134"/>
        <end position="155"/>
    </location>
</feature>
<sequence>HASPIYTSSHSASPSPKIQSEPREHTDKQAMDCVSIEMPDPLPHAPAAGMVDAVHDDAKLQRALVGGGIAKSSAALYLAFFRAPAGVFLLDGHGLLVAAYYVILAAVVVFGAVEVATGFWVAGDPHGRRGKGKVVLWASVVPLVLVTALGGFAVLR</sequence>
<evidence type="ECO:0000256" key="2">
    <source>
        <dbReference type="SAM" id="Phobius"/>
    </source>
</evidence>
<evidence type="ECO:0000313" key="3">
    <source>
        <dbReference type="EnsemblPlants" id="AET2Gv20989200.1"/>
    </source>
</evidence>
<dbReference type="Proteomes" id="UP000015105">
    <property type="component" value="Chromosome 2D"/>
</dbReference>
<reference evidence="4" key="1">
    <citation type="journal article" date="2014" name="Science">
        <title>Ancient hybridizations among the ancestral genomes of bread wheat.</title>
        <authorList>
            <consortium name="International Wheat Genome Sequencing Consortium,"/>
            <person name="Marcussen T."/>
            <person name="Sandve S.R."/>
            <person name="Heier L."/>
            <person name="Spannagl M."/>
            <person name="Pfeifer M."/>
            <person name="Jakobsen K.S."/>
            <person name="Wulff B.B."/>
            <person name="Steuernagel B."/>
            <person name="Mayer K.F."/>
            <person name="Olsen O.A."/>
        </authorList>
    </citation>
    <scope>NUCLEOTIDE SEQUENCE [LARGE SCALE GENOMIC DNA]</scope>
    <source>
        <strain evidence="4">cv. AL8/78</strain>
    </source>
</reference>
<feature type="region of interest" description="Disordered" evidence="1">
    <location>
        <begin position="1"/>
        <end position="28"/>
    </location>
</feature>
<feature type="transmembrane region" description="Helical" evidence="2">
    <location>
        <begin position="98"/>
        <end position="122"/>
    </location>
</feature>
<evidence type="ECO:0000256" key="1">
    <source>
        <dbReference type="SAM" id="MobiDB-lite"/>
    </source>
</evidence>
<keyword evidence="4" id="KW-1185">Reference proteome</keyword>
<organism evidence="3 4">
    <name type="scientific">Aegilops tauschii subsp. strangulata</name>
    <name type="common">Goatgrass</name>
    <dbReference type="NCBI Taxonomy" id="200361"/>
    <lineage>
        <taxon>Eukaryota</taxon>
        <taxon>Viridiplantae</taxon>
        <taxon>Streptophyta</taxon>
        <taxon>Embryophyta</taxon>
        <taxon>Tracheophyta</taxon>
        <taxon>Spermatophyta</taxon>
        <taxon>Magnoliopsida</taxon>
        <taxon>Liliopsida</taxon>
        <taxon>Poales</taxon>
        <taxon>Poaceae</taxon>
        <taxon>BOP clade</taxon>
        <taxon>Pooideae</taxon>
        <taxon>Triticodae</taxon>
        <taxon>Triticeae</taxon>
        <taxon>Triticinae</taxon>
        <taxon>Aegilops</taxon>
    </lineage>
</organism>
<keyword evidence="2" id="KW-0472">Membrane</keyword>
<dbReference type="InterPro" id="IPR022149">
    <property type="entry name" value="DUF3681"/>
</dbReference>
<dbReference type="PANTHER" id="PTHR33530">
    <property type="entry name" value="OS01G0147100 PROTEIN"/>
    <property type="match status" value="1"/>
</dbReference>
<keyword evidence="2" id="KW-1133">Transmembrane helix</keyword>
<accession>A0A453CWM0</accession>